<gene>
    <name evidence="2" type="ORF">CYJ73_21135</name>
</gene>
<evidence type="ECO:0000256" key="1">
    <source>
        <dbReference type="SAM" id="MobiDB-lite"/>
    </source>
</evidence>
<dbReference type="AlphaFoldDB" id="A0A2I1R388"/>
<name>A0A2I1R388_9ACTN</name>
<feature type="compositionally biased region" description="Basic and acidic residues" evidence="1">
    <location>
        <begin position="36"/>
        <end position="53"/>
    </location>
</feature>
<protein>
    <recommendedName>
        <fullName evidence="4">Type IV secretory pathway, VirB4 components</fullName>
    </recommendedName>
</protein>
<dbReference type="Pfam" id="PF12846">
    <property type="entry name" value="AAA_10"/>
    <property type="match status" value="1"/>
</dbReference>
<dbReference type="Gene3D" id="3.40.50.300">
    <property type="entry name" value="P-loop containing nucleotide triphosphate hydrolases"/>
    <property type="match status" value="1"/>
</dbReference>
<feature type="region of interest" description="Disordered" evidence="1">
    <location>
        <begin position="232"/>
        <end position="251"/>
    </location>
</feature>
<evidence type="ECO:0008006" key="4">
    <source>
        <dbReference type="Google" id="ProtNLM"/>
    </source>
</evidence>
<evidence type="ECO:0000313" key="3">
    <source>
        <dbReference type="Proteomes" id="UP000234662"/>
    </source>
</evidence>
<dbReference type="Proteomes" id="UP000234662">
    <property type="component" value="Unassembled WGS sequence"/>
</dbReference>
<feature type="region of interest" description="Disordered" evidence="1">
    <location>
        <begin position="113"/>
        <end position="140"/>
    </location>
</feature>
<accession>A0A2I1R388</accession>
<dbReference type="EMBL" id="PKJC01000023">
    <property type="protein sequence ID" value="PKZ63569.1"/>
    <property type="molecule type" value="Genomic_DNA"/>
</dbReference>
<dbReference type="InterPro" id="IPR027417">
    <property type="entry name" value="P-loop_NTPase"/>
</dbReference>
<proteinExistence type="predicted"/>
<evidence type="ECO:0000313" key="2">
    <source>
        <dbReference type="EMBL" id="PKZ63569.1"/>
    </source>
</evidence>
<dbReference type="SUPFAM" id="SSF52540">
    <property type="entry name" value="P-loop containing nucleoside triphosphate hydrolases"/>
    <property type="match status" value="1"/>
</dbReference>
<feature type="region of interest" description="Disordered" evidence="1">
    <location>
        <begin position="1"/>
        <end position="71"/>
    </location>
</feature>
<dbReference type="RefSeq" id="WP_101822068.1">
    <property type="nucleotide sequence ID" value="NZ_PKJC01000023.1"/>
</dbReference>
<comment type="caution">
    <text evidence="2">The sequence shown here is derived from an EMBL/GenBank/DDBJ whole genome shotgun (WGS) entry which is preliminary data.</text>
</comment>
<reference evidence="2 3" key="1">
    <citation type="submission" date="2017-12" db="EMBL/GenBank/DDBJ databases">
        <title>Phylogenetic diversity of female urinary microbiome.</title>
        <authorList>
            <person name="Thomas-White K."/>
            <person name="Wolfe A.J."/>
        </authorList>
    </citation>
    <scope>NUCLEOTIDE SEQUENCE [LARGE SCALE GENOMIC DNA]</scope>
    <source>
        <strain evidence="2 3">UMB0777</strain>
    </source>
</reference>
<sequence length="1080" mass="119321">MSDDFADLFDPARRRPAPPSGLPPRELAVALPPSWRDAEKRKRAQEREQERAVAADTTSAAPRHAADHADEVAAVHAVGEWTTAADSPELFDDSLVADDEGVDLDRPRRRRWLRQRSEQSAEKSSGAARKRRQADVEAASDYQVTAGRRALKPRMTGTVGHVTFSKTEAIAWFVQPPGAWTMRENARQRQMIDTEARVMARLADLGVEQLHRRTVRTTWPVQQWARQHNNWAYGRDPHADAGEPGSQELSSPLPDVAGALSWDEYLAGQQTALLYEHPTVKLRFWGIYLPTRPATSRIVERAAAATGQRHGFGAFAWLRRFADSVADSELQSRREYLADIERVMAASGFGARPAQPGQLDYLLRRSASLGLPLEAPPSRSAGTAGDWSVNDVAALADLADLAVVPGDDYVQVSGTVNGRRHTGFVIVVTVGRMGALPIPERMLPWQVLGDGVDATLEWSERLRLLDAGEARKVMQRQADKIKAQFDHYTVEHDEDPPQALREQYQMSKQVIEEADHDHTGFVTRVHGWWRIAVVGSSPEEVRNKVARLREVYEPTIELHVEHGQVQLLREFLPCEPQANTAHQRRMPVRTAASGMAAVGDRVGDRTGIILGRTASIAARPVAWNSFAAMEDPLIQKSGLTPIVGGLGSGKTFMAAICVYQMVRAGAHGVILDPSGPLSRLKLIPELTPFTRVYELTGARSQPGALNPYHVIRDPDPEDWDYNPDNDENFGTEPDWDSRVAAARNRLAADRHAAESERISTVVTVLRMMLTPQTRGLRTTNQVLQRAATEVGGSIDHSALEPLEMIGRYAQDLSGSASEEFREAARAIFDELEAMRQLPSARVLFPPSGSTGRVPQAHGSDRLTILTMPGLQLPSDRIPEEQWSPEQRMAGPLMHLAAWLANRMIYDMPRWVRKVLFLDENKYLKETGAGATLNQRINRDTRKFNVRAFVGSQLADDFLGLTDGGDDQSALAYEVFVGDVGSSETAIAGALKLLGLPVGQGYEAVLRGIGGSEDQTHDEDVRAARRQGDRPRQFVVKMGDDIELITADWSNFTHLAHVFDILRSDPTASRTARPTTARGVA</sequence>
<organism evidence="2 3">
    <name type="scientific">Gordonia terrae</name>
    <dbReference type="NCBI Taxonomy" id="2055"/>
    <lineage>
        <taxon>Bacteria</taxon>
        <taxon>Bacillati</taxon>
        <taxon>Actinomycetota</taxon>
        <taxon>Actinomycetes</taxon>
        <taxon>Mycobacteriales</taxon>
        <taxon>Gordoniaceae</taxon>
        <taxon>Gordonia</taxon>
    </lineage>
</organism>